<keyword evidence="9" id="KW-1185">Reference proteome</keyword>
<dbReference type="AlphaFoldDB" id="A0A4T9T7H7"/>
<dbReference type="Gene3D" id="1.20.1630.10">
    <property type="entry name" value="Formate dehydrogenase/DMSO reductase domain"/>
    <property type="match status" value="1"/>
</dbReference>
<proteinExistence type="inferred from homology"/>
<keyword evidence="5 7" id="KW-1133">Transmembrane helix</keyword>
<feature type="transmembrane region" description="Helical" evidence="7">
    <location>
        <begin position="214"/>
        <end position="233"/>
    </location>
</feature>
<feature type="transmembrane region" description="Helical" evidence="7">
    <location>
        <begin position="20"/>
        <end position="46"/>
    </location>
</feature>
<reference evidence="8 9" key="1">
    <citation type="submission" date="2019-04" db="EMBL/GenBank/DDBJ databases">
        <title>Microbes associate with the intestines of laboratory mice.</title>
        <authorList>
            <person name="Navarre W."/>
            <person name="Wong E."/>
            <person name="Huang K.C."/>
            <person name="Tropini C."/>
            <person name="Ng K."/>
            <person name="Yu B."/>
        </authorList>
    </citation>
    <scope>NUCLEOTIDE SEQUENCE [LARGE SCALE GENOMIC DNA]</scope>
    <source>
        <strain evidence="8 9">NM48_B13</strain>
    </source>
</reference>
<dbReference type="GO" id="GO:0005886">
    <property type="term" value="C:plasma membrane"/>
    <property type="evidence" value="ECO:0007669"/>
    <property type="project" value="UniProtKB-SubCell"/>
</dbReference>
<dbReference type="OrthoDB" id="3174385at2"/>
<accession>A0A4T9T7H7</accession>
<comment type="caution">
    <text evidence="8">The sequence shown here is derived from an EMBL/GenBank/DDBJ whole genome shotgun (WGS) entry which is preliminary data.</text>
</comment>
<keyword evidence="6 7" id="KW-0472">Membrane</keyword>
<feature type="transmembrane region" description="Helical" evidence="7">
    <location>
        <begin position="67"/>
        <end position="90"/>
    </location>
</feature>
<dbReference type="Proteomes" id="UP000309454">
    <property type="component" value="Unassembled WGS sequence"/>
</dbReference>
<dbReference type="Pfam" id="PF03916">
    <property type="entry name" value="NrfD"/>
    <property type="match status" value="1"/>
</dbReference>
<sequence>MAARAVGKAEGGGVFSELAVGYLFLGGTGAGGCMVVALLSLLIARCDLAAALQAQFRSGEGRLFRSLLSPLLVVSLGALLLGVACLLADLGQPARVLLLAFSGKVTHLTVGAWALTLCSVAAAWLLLVWRGVVAASPSLFRAANGILLALALVVAAYTGLLLSSLTAVPLWNNAVLPALFVASALSCGFALAAGLASVSEVARTFATTLRRLQIADMAVIAIEALLLVAWLAWAPSTDATPTGQAAAQSAAQLLHGSLAPLFWGGFAAVGLLLPFCVEAVAAVVSAPRPDGAGASSLRRETWSRVSLVTAAGSVLVGGFLLRYLVVTAALQPVSVIAPLL</sequence>
<feature type="transmembrane region" description="Helical" evidence="7">
    <location>
        <begin position="305"/>
        <end position="325"/>
    </location>
</feature>
<dbReference type="EMBL" id="SSTM01000004">
    <property type="protein sequence ID" value="TJW10293.1"/>
    <property type="molecule type" value="Genomic_DNA"/>
</dbReference>
<feature type="transmembrane region" description="Helical" evidence="7">
    <location>
        <begin position="145"/>
        <end position="168"/>
    </location>
</feature>
<evidence type="ECO:0000256" key="6">
    <source>
        <dbReference type="ARBA" id="ARBA00023136"/>
    </source>
</evidence>
<evidence type="ECO:0000256" key="4">
    <source>
        <dbReference type="ARBA" id="ARBA00022692"/>
    </source>
</evidence>
<organism evidence="8 9">
    <name type="scientific">Parvibacter caecicola</name>
    <dbReference type="NCBI Taxonomy" id="747645"/>
    <lineage>
        <taxon>Bacteria</taxon>
        <taxon>Bacillati</taxon>
        <taxon>Actinomycetota</taxon>
        <taxon>Coriobacteriia</taxon>
        <taxon>Coriobacteriales</taxon>
        <taxon>Coriobacteriaceae</taxon>
        <taxon>Parvibacter</taxon>
    </lineage>
</organism>
<dbReference type="PANTHER" id="PTHR34856:SF2">
    <property type="entry name" value="PROTEIN NRFD"/>
    <property type="match status" value="1"/>
</dbReference>
<keyword evidence="4 7" id="KW-0812">Transmembrane</keyword>
<dbReference type="PANTHER" id="PTHR34856">
    <property type="entry name" value="PROTEIN NRFD"/>
    <property type="match status" value="1"/>
</dbReference>
<comment type="similarity">
    <text evidence="2">Belongs to the NrfD family.</text>
</comment>
<feature type="transmembrane region" description="Helical" evidence="7">
    <location>
        <begin position="261"/>
        <end position="284"/>
    </location>
</feature>
<keyword evidence="3" id="KW-1003">Cell membrane</keyword>
<evidence type="ECO:0000256" key="7">
    <source>
        <dbReference type="SAM" id="Phobius"/>
    </source>
</evidence>
<evidence type="ECO:0000256" key="2">
    <source>
        <dbReference type="ARBA" id="ARBA00008929"/>
    </source>
</evidence>
<protein>
    <submittedName>
        <fullName evidence="8">Polysulfide reductase</fullName>
    </submittedName>
</protein>
<evidence type="ECO:0000256" key="5">
    <source>
        <dbReference type="ARBA" id="ARBA00022989"/>
    </source>
</evidence>
<feature type="transmembrane region" description="Helical" evidence="7">
    <location>
        <begin position="110"/>
        <end position="133"/>
    </location>
</feature>
<feature type="transmembrane region" description="Helical" evidence="7">
    <location>
        <begin position="174"/>
        <end position="202"/>
    </location>
</feature>
<name>A0A4T9T7H7_9ACTN</name>
<evidence type="ECO:0000256" key="3">
    <source>
        <dbReference type="ARBA" id="ARBA00022475"/>
    </source>
</evidence>
<evidence type="ECO:0000256" key="1">
    <source>
        <dbReference type="ARBA" id="ARBA00004651"/>
    </source>
</evidence>
<dbReference type="PROSITE" id="PS51257">
    <property type="entry name" value="PROKAR_LIPOPROTEIN"/>
    <property type="match status" value="1"/>
</dbReference>
<evidence type="ECO:0000313" key="8">
    <source>
        <dbReference type="EMBL" id="TJW10293.1"/>
    </source>
</evidence>
<evidence type="ECO:0000313" key="9">
    <source>
        <dbReference type="Proteomes" id="UP000309454"/>
    </source>
</evidence>
<dbReference type="InterPro" id="IPR005614">
    <property type="entry name" value="NrfD-like"/>
</dbReference>
<gene>
    <name evidence="8" type="ORF">E5982_07020</name>
</gene>
<comment type="subcellular location">
    <subcellularLocation>
        <location evidence="1">Cell membrane</location>
        <topology evidence="1">Multi-pass membrane protein</topology>
    </subcellularLocation>
</comment>
<dbReference type="InterPro" id="IPR052049">
    <property type="entry name" value="Electron_transfer_protein"/>
</dbReference>